<dbReference type="InterPro" id="IPR012989">
    <property type="entry name" value="SEP_domain"/>
</dbReference>
<dbReference type="PANTHER" id="PTHR23333:SF4">
    <property type="entry name" value="UBX DOMAIN-CONTAINING PROTEIN 11"/>
    <property type="match status" value="1"/>
</dbReference>
<evidence type="ECO:0000256" key="3">
    <source>
        <dbReference type="ARBA" id="ARBA00023054"/>
    </source>
</evidence>
<dbReference type="SUPFAM" id="SSF102848">
    <property type="entry name" value="NSFL1 (p97 ATPase) cofactor p47, SEP domain"/>
    <property type="match status" value="1"/>
</dbReference>
<dbReference type="InterPro" id="IPR029071">
    <property type="entry name" value="Ubiquitin-like_domsf"/>
</dbReference>
<dbReference type="FunFam" id="3.30.420.210:FF:000003">
    <property type="entry name" value="UBX domain protein 11"/>
    <property type="match status" value="1"/>
</dbReference>
<evidence type="ECO:0000256" key="7">
    <source>
        <dbReference type="ARBA" id="ARBA00073759"/>
    </source>
</evidence>
<keyword evidence="4" id="KW-0206">Cytoskeleton</keyword>
<comment type="subcellular location">
    <subcellularLocation>
        <location evidence="1">Cytoplasm</location>
        <location evidence="1">Cytoskeleton</location>
    </subcellularLocation>
</comment>
<dbReference type="Ensembl" id="ENSECRT00000025776.1">
    <property type="protein sequence ID" value="ENSECRP00000025235.1"/>
    <property type="gene ID" value="ENSECRG00000016931.1"/>
</dbReference>
<dbReference type="Pfam" id="PF08059">
    <property type="entry name" value="SEP"/>
    <property type="match status" value="1"/>
</dbReference>
<organism evidence="11 12">
    <name type="scientific">Erpetoichthys calabaricus</name>
    <name type="common">Rope fish</name>
    <name type="synonym">Calamoichthys calabaricus</name>
    <dbReference type="NCBI Taxonomy" id="27687"/>
    <lineage>
        <taxon>Eukaryota</taxon>
        <taxon>Metazoa</taxon>
        <taxon>Chordata</taxon>
        <taxon>Craniata</taxon>
        <taxon>Vertebrata</taxon>
        <taxon>Euteleostomi</taxon>
        <taxon>Actinopterygii</taxon>
        <taxon>Polypteriformes</taxon>
        <taxon>Polypteridae</taxon>
        <taxon>Erpetoichthys</taxon>
    </lineage>
</organism>
<dbReference type="GeneTree" id="ENSGT00520000055567"/>
<sequence length="325" mass="36554">MRKLMWTQGQHANSTLGAPATCEATAPTYNSLVKNFHMNYDLVMENVKDLNVLAGEEEAQIEHVTGGARLTRPKPIPLTLYKNGILMFNGPFRSYEDSSTQQCMQDLMDGYFPSELQRRFPDGVPIKQNNRWIEFPGIGHTIGSKTDPVLKESAIPGPKLSMEQFLKKLPKTIIKEGKVIDIRGSVQQNLQLHKLVLSAVPNYLNNDLSNFILILNRLQIDESSRVPSAKDISTLRIKSEDGEKTFIVKMYFSETIGHLLGRVALERCYDIISLFPQRVYSDESKTLQESGLVPNASLLLRPTKCNKLCIPGFGDFFTIFLGRSS</sequence>
<dbReference type="InterPro" id="IPR001012">
    <property type="entry name" value="UBX_dom"/>
</dbReference>
<protein>
    <recommendedName>
        <fullName evidence="7">UBX domain-containing protein 11</fullName>
    </recommendedName>
    <alternativeName>
        <fullName evidence="9">Socius</fullName>
    </alternativeName>
    <alternativeName>
        <fullName evidence="8">UBX domain-containing protein 5</fullName>
    </alternativeName>
</protein>
<evidence type="ECO:0000256" key="9">
    <source>
        <dbReference type="ARBA" id="ARBA00081109"/>
    </source>
</evidence>
<dbReference type="InterPro" id="IPR036241">
    <property type="entry name" value="NSFL1C_SEP_dom_sf"/>
</dbReference>
<dbReference type="AlphaFoldDB" id="A0A8C4T3L4"/>
<dbReference type="PROSITE" id="PS51399">
    <property type="entry name" value="SEP"/>
    <property type="match status" value="1"/>
</dbReference>
<evidence type="ECO:0000259" key="10">
    <source>
        <dbReference type="PROSITE" id="PS51399"/>
    </source>
</evidence>
<evidence type="ECO:0000256" key="2">
    <source>
        <dbReference type="ARBA" id="ARBA00022490"/>
    </source>
</evidence>
<evidence type="ECO:0000313" key="11">
    <source>
        <dbReference type="Ensembl" id="ENSECRP00000025235.1"/>
    </source>
</evidence>
<dbReference type="CDD" id="cd17077">
    <property type="entry name" value="UBX_UBXN11"/>
    <property type="match status" value="1"/>
</dbReference>
<evidence type="ECO:0000256" key="8">
    <source>
        <dbReference type="ARBA" id="ARBA00075811"/>
    </source>
</evidence>
<keyword evidence="3" id="KW-0175">Coiled coil</keyword>
<dbReference type="SUPFAM" id="SSF54236">
    <property type="entry name" value="Ubiquitin-like"/>
    <property type="match status" value="1"/>
</dbReference>
<evidence type="ECO:0000256" key="4">
    <source>
        <dbReference type="ARBA" id="ARBA00023212"/>
    </source>
</evidence>
<comment type="function">
    <text evidence="5">May be involved in the reorganization of actin cytoskeleton mediated by RND1, RND2 and RND3. Promotes RHOA activation mediated by GNA12 and GNA13.</text>
</comment>
<dbReference type="GO" id="GO:0043161">
    <property type="term" value="P:proteasome-mediated ubiquitin-dependent protein catabolic process"/>
    <property type="evidence" value="ECO:0007669"/>
    <property type="project" value="TreeGrafter"/>
</dbReference>
<reference evidence="11" key="1">
    <citation type="submission" date="2021-06" db="EMBL/GenBank/DDBJ databases">
        <authorList>
            <consortium name="Wellcome Sanger Institute Data Sharing"/>
        </authorList>
    </citation>
    <scope>NUCLEOTIDE SEQUENCE [LARGE SCALE GENOMIC DNA]</scope>
</reference>
<evidence type="ECO:0000256" key="1">
    <source>
        <dbReference type="ARBA" id="ARBA00004245"/>
    </source>
</evidence>
<keyword evidence="2" id="KW-0963">Cytoplasm</keyword>
<proteinExistence type="predicted"/>
<dbReference type="GO" id="GO:0005856">
    <property type="term" value="C:cytoskeleton"/>
    <property type="evidence" value="ECO:0007669"/>
    <property type="project" value="UniProtKB-SubCell"/>
</dbReference>
<dbReference type="PANTHER" id="PTHR23333">
    <property type="entry name" value="UBX DOMAIN CONTAINING PROTEIN"/>
    <property type="match status" value="1"/>
</dbReference>
<reference evidence="11" key="2">
    <citation type="submission" date="2025-08" db="UniProtKB">
        <authorList>
            <consortium name="Ensembl"/>
        </authorList>
    </citation>
    <scope>IDENTIFICATION</scope>
</reference>
<dbReference type="Gene3D" id="3.10.20.90">
    <property type="entry name" value="Phosphatidylinositol 3-kinase Catalytic Subunit, Chain A, domain 1"/>
    <property type="match status" value="1"/>
</dbReference>
<comment type="subunit">
    <text evidence="6">Interacts with GNA12, GNA13, RND1, RND2 and RND3.</text>
</comment>
<keyword evidence="12" id="KW-1185">Reference proteome</keyword>
<evidence type="ECO:0000256" key="5">
    <source>
        <dbReference type="ARBA" id="ARBA00059434"/>
    </source>
</evidence>
<dbReference type="Proteomes" id="UP000694620">
    <property type="component" value="Chromosome 14"/>
</dbReference>
<evidence type="ECO:0000256" key="6">
    <source>
        <dbReference type="ARBA" id="ARBA00062345"/>
    </source>
</evidence>
<evidence type="ECO:0000313" key="12">
    <source>
        <dbReference type="Proteomes" id="UP000694620"/>
    </source>
</evidence>
<dbReference type="Pfam" id="PF00789">
    <property type="entry name" value="UBX"/>
    <property type="match status" value="1"/>
</dbReference>
<accession>A0A8C4T3L4</accession>
<dbReference type="Gene3D" id="3.30.420.210">
    <property type="entry name" value="SEP domain"/>
    <property type="match status" value="1"/>
</dbReference>
<name>A0A8C4T3L4_ERPCA</name>
<reference evidence="11" key="3">
    <citation type="submission" date="2025-09" db="UniProtKB">
        <authorList>
            <consortium name="Ensembl"/>
        </authorList>
    </citation>
    <scope>IDENTIFICATION</scope>
</reference>
<dbReference type="GO" id="GO:0043130">
    <property type="term" value="F:ubiquitin binding"/>
    <property type="evidence" value="ECO:0007669"/>
    <property type="project" value="TreeGrafter"/>
</dbReference>
<feature type="domain" description="SEP" evidence="10">
    <location>
        <begin position="73"/>
        <end position="136"/>
    </location>
</feature>